<keyword evidence="4 9" id="KW-0175">Coiled coil</keyword>
<feature type="domain" description="Myosin motor" evidence="10">
    <location>
        <begin position="57"/>
        <end position="739"/>
    </location>
</feature>
<keyword evidence="3 8" id="KW-0067">ATP-binding</keyword>
<dbReference type="Gene3D" id="1.20.120.720">
    <property type="entry name" value="Myosin VI head, motor domain, U50 subdomain"/>
    <property type="match status" value="1"/>
</dbReference>
<dbReference type="CDD" id="cd01377">
    <property type="entry name" value="MYSc_class_II"/>
    <property type="match status" value="1"/>
</dbReference>
<keyword evidence="7 8" id="KW-0009">Actin-binding</keyword>
<comment type="similarity">
    <text evidence="1 8">Belongs to the TRAFAC class myosin-kinesin ATPase superfamily. Myosin family.</text>
</comment>
<proteinExistence type="inferred from homology"/>
<dbReference type="SUPFAM" id="SSF90257">
    <property type="entry name" value="Myosin rod fragments"/>
    <property type="match status" value="1"/>
</dbReference>
<evidence type="ECO:0000256" key="4">
    <source>
        <dbReference type="ARBA" id="ARBA00023054"/>
    </source>
</evidence>
<evidence type="ECO:0000313" key="12">
    <source>
        <dbReference type="EMBL" id="SSD58869.1"/>
    </source>
</evidence>
<dbReference type="InterPro" id="IPR001609">
    <property type="entry name" value="Myosin_head_motor_dom-like"/>
</dbReference>
<evidence type="ECO:0000256" key="3">
    <source>
        <dbReference type="ARBA" id="ARBA00022840"/>
    </source>
</evidence>
<feature type="coiled-coil region" evidence="9">
    <location>
        <begin position="1637"/>
        <end position="1831"/>
    </location>
</feature>
<dbReference type="GO" id="GO:0016459">
    <property type="term" value="C:myosin complex"/>
    <property type="evidence" value="ECO:0007669"/>
    <property type="project" value="UniProtKB-KW"/>
</dbReference>
<dbReference type="FunFam" id="1.10.10.820:FF:000001">
    <property type="entry name" value="Myosin heavy chain"/>
    <property type="match status" value="1"/>
</dbReference>
<dbReference type="Gene3D" id="3.40.850.10">
    <property type="entry name" value="Kinesin motor domain"/>
    <property type="match status" value="1"/>
</dbReference>
<dbReference type="EMBL" id="UFAJ01000058">
    <property type="protein sequence ID" value="SSD58869.1"/>
    <property type="molecule type" value="Genomic_DNA"/>
</dbReference>
<dbReference type="GO" id="GO:0007015">
    <property type="term" value="P:actin filament organization"/>
    <property type="evidence" value="ECO:0007669"/>
    <property type="project" value="TreeGrafter"/>
</dbReference>
<name>A0A376B2Q0_9ASCO</name>
<dbReference type="GO" id="GO:0000146">
    <property type="term" value="F:microfilament motor activity"/>
    <property type="evidence" value="ECO:0007669"/>
    <property type="project" value="TreeGrafter"/>
</dbReference>
<dbReference type="Pfam" id="PF00063">
    <property type="entry name" value="Myosin_head"/>
    <property type="match status" value="1"/>
</dbReference>
<feature type="region of interest" description="Actin-binding" evidence="8">
    <location>
        <begin position="616"/>
        <end position="638"/>
    </location>
</feature>
<evidence type="ECO:0000259" key="11">
    <source>
        <dbReference type="PROSITE" id="PS51844"/>
    </source>
</evidence>
<gene>
    <name evidence="12" type="ORF">SCODWIG_00630</name>
</gene>
<keyword evidence="2 8" id="KW-0547">Nucleotide-binding</keyword>
<reference evidence="13" key="1">
    <citation type="submission" date="2018-06" db="EMBL/GenBank/DDBJ databases">
        <authorList>
            <person name="Guldener U."/>
        </authorList>
    </citation>
    <scope>NUCLEOTIDE SEQUENCE [LARGE SCALE GENOMIC DNA]</scope>
    <source>
        <strain evidence="13">UTAD17</strain>
    </source>
</reference>
<evidence type="ECO:0000256" key="9">
    <source>
        <dbReference type="SAM" id="Coils"/>
    </source>
</evidence>
<dbReference type="PANTHER" id="PTHR13140:SF857">
    <property type="entry name" value="MYOSIN-11"/>
    <property type="match status" value="1"/>
</dbReference>
<feature type="coiled-coil region" evidence="9">
    <location>
        <begin position="1431"/>
        <end position="1486"/>
    </location>
</feature>
<dbReference type="GO" id="GO:0005524">
    <property type="term" value="F:ATP binding"/>
    <property type="evidence" value="ECO:0007669"/>
    <property type="project" value="UniProtKB-UniRule"/>
</dbReference>
<accession>A0A376B2Q0</accession>
<dbReference type="PANTHER" id="PTHR13140">
    <property type="entry name" value="MYOSIN"/>
    <property type="match status" value="1"/>
</dbReference>
<feature type="coiled-coil region" evidence="9">
    <location>
        <begin position="1256"/>
        <end position="1283"/>
    </location>
</feature>
<dbReference type="PRINTS" id="PR00193">
    <property type="entry name" value="MYOSINHEAVY"/>
</dbReference>
<dbReference type="GO" id="GO:0016020">
    <property type="term" value="C:membrane"/>
    <property type="evidence" value="ECO:0007669"/>
    <property type="project" value="TreeGrafter"/>
</dbReference>
<dbReference type="InterPro" id="IPR027417">
    <property type="entry name" value="P-loop_NTPase"/>
</dbReference>
<organism evidence="12 13">
    <name type="scientific">Saccharomycodes ludwigii</name>
    <dbReference type="NCBI Taxonomy" id="36035"/>
    <lineage>
        <taxon>Eukaryota</taxon>
        <taxon>Fungi</taxon>
        <taxon>Dikarya</taxon>
        <taxon>Ascomycota</taxon>
        <taxon>Saccharomycotina</taxon>
        <taxon>Saccharomycetes</taxon>
        <taxon>Saccharomycodales</taxon>
        <taxon>Saccharomycodaceae</taxon>
        <taxon>Saccharomycodes</taxon>
    </lineage>
</organism>
<keyword evidence="6 8" id="KW-0505">Motor protein</keyword>
<feature type="coiled-coil region" evidence="9">
    <location>
        <begin position="1528"/>
        <end position="1608"/>
    </location>
</feature>
<evidence type="ECO:0000313" key="13">
    <source>
        <dbReference type="Proteomes" id="UP000262825"/>
    </source>
</evidence>
<dbReference type="InterPro" id="IPR036961">
    <property type="entry name" value="Kinesin_motor_dom_sf"/>
</dbReference>
<evidence type="ECO:0000256" key="5">
    <source>
        <dbReference type="ARBA" id="ARBA00023123"/>
    </source>
</evidence>
<dbReference type="SUPFAM" id="SSF52540">
    <property type="entry name" value="P-loop containing nucleoside triphosphate hydrolases"/>
    <property type="match status" value="1"/>
</dbReference>
<dbReference type="Proteomes" id="UP000262825">
    <property type="component" value="Unassembled WGS sequence"/>
</dbReference>
<keyword evidence="5 8" id="KW-0518">Myosin</keyword>
<dbReference type="Gene3D" id="1.20.58.530">
    <property type="match status" value="1"/>
</dbReference>
<dbReference type="PROSITE" id="PS51456">
    <property type="entry name" value="MYOSIN_MOTOR"/>
    <property type="match status" value="1"/>
</dbReference>
<feature type="coiled-coil region" evidence="9">
    <location>
        <begin position="824"/>
        <end position="949"/>
    </location>
</feature>
<evidence type="ECO:0000256" key="2">
    <source>
        <dbReference type="ARBA" id="ARBA00022741"/>
    </source>
</evidence>
<evidence type="ECO:0000256" key="7">
    <source>
        <dbReference type="ARBA" id="ARBA00023203"/>
    </source>
</evidence>
<feature type="domain" description="Myosin N-terminal SH3-like" evidence="11">
    <location>
        <begin position="3"/>
        <end position="53"/>
    </location>
</feature>
<dbReference type="Gene3D" id="1.20.5.4820">
    <property type="match status" value="1"/>
</dbReference>
<dbReference type="SMART" id="SM00242">
    <property type="entry name" value="MYSc"/>
    <property type="match status" value="1"/>
</dbReference>
<dbReference type="VEuPathDB" id="FungiDB:SCODWIG_00630"/>
<protein>
    <submittedName>
        <fullName evidence="12">Related to Myosin-1</fullName>
    </submittedName>
</protein>
<dbReference type="Gene3D" id="1.10.10.820">
    <property type="match status" value="1"/>
</dbReference>
<dbReference type="InterPro" id="IPR004009">
    <property type="entry name" value="SH3_Myosin"/>
</dbReference>
<sequence>MSNIHSWFWIPDKQNVFTKAQLITKNDKTAKVKLERNGEIEDVKISELNEVNPASFDKVDDMSELTHLNEPSVLYNLENRYKDDLIYTYSGLFLVAINPYHHLTIYSQNYINLYHGSPKEDTKPHIFATAELAYRNLLQQKQDQSILVTGESGAGKTENTKKILQYLASITTRETQLSTSTANKESFEQKILQSNPILEAFGNAQTVRNNNSSRFGKFIKIEFDEYGKINGAHIEWYLLEKSRVVLQNSKERNYHIFYQLLAGMDQKTLTKYEIPNKKATNWNYLKNTNLSIPGVDDGSNFTELIEAFNTVGFTTEEQENIFQIISAILHLGNIEYTSERSEQASIRTDLASLVKLLGVEEREFKDAILKPKSKAGREFVHKSKNATQSRHIVNSLSKIIYEKLFAFIVERINHSLNHGSMTENFIGVLDIAGFEIFKDNSFEQLCINYTNEKLQQFFNHHMFVLEQNEYMRENIQWNYIDYGNDLQQTIDLIEGTKPPGVLALLDEESILPKSTDDQFFDKLITSWESKSDRFKRSKKHKMFILKHYAGEVEYNIDGWLSKNKEPLNDHLLAVLSKSNNTLIKEFFDSEEILNTTAKSSRGSAFRTQAQRHKKQLNELIEQLTSTSPHFVRCILPNNKKKAAEFDRALILDQLRCNGVLEGIRISREGYPNRIFFKEFYQRYRILGDDHTFKPAVNNSKKNCEMLLSSLNLDPSLFKVGNTKLFFKSGVLAKLENFKQQKLTMLTDRLIGIFKGKKLRKEYSLKLKKLQAAQILAETFTKYNTLTENQWYRLYVNIKPMLSSSKDINKTKKIAETVKVLEKKLYEAVELNESLTKKNKRLNNELLEVKNKLQNESDKLQNFQRLLVTVQQRQKEVELEISQNKTNVQKLEQEKAEALTKLTKANDESNKYEKLLNDSKMAIKSLEGNKLQLEQKVKSTNAELDSIKSKELQTVEFKKKLEDQLHVLKNSEREKSAIIIELNQKLKDSDVQLEGKLKTLENSFGKASKNMMKLVGENKSLREQIQTIQAEKRDIAMKLKASQETIEHLNSQTVNHAEDLAKVTKARDELIEEYNKVLEELKEQRCKYVDYQKQAEKLKADYVELQNKFEEELRAKELEKKNLMENSELNDKISELEAELAKQGSLNQYLHEKLLSSELYPNGFNFSSGAKKNSSSYEDLALQLKQVNYQLQKIIKEKEDCISRITFLKTRLASASFDNQIMRNQIKQLKEIVTTQVPNIKDIDEVLKTCGQVDYNQEKLILEIDDLRRELQKERRAREDAENVSNLLSTKITNMSRVDLHSIVSDLQFERGLPTKTLPFSDSYNTYNANSDLITRFQNDISKYKLENMKLKDALNNYHSRMMNLKNEFLASQSKEKMLHSELDALHEDFSIAEKQNSLFSSTIMTYKQQYESCANDLMIAETELKEINYALNQSTNNIQKLEAYIKNLKSQGRQNEKLLWEKDQELNELEDRLDSKDIELQKLKKINMMMKDDIDDLATRLQDTTRDDKYMEQIEMMNIKLNEFARSEITLKKEISSLNFDLESLEKEANEKISELLRQNEHYLDVIEELGADKDNLETEVDNLTNKLESLTSENDKLNDSIGKLIEANTRFKDDREILLNELDDKDDEMEKSANSTHNIKNELVSLKNTLKAQEERTRQGELLLNQLKEDNENLELELDEQKKENIDLHEENRVLGEENNNLHSLLEKLKQKIPDATEKNVWLTRIHELEEKYRKETGAKYALMKDYKAMEKEVEDMTEKIEQQAEALVMANRDREDFDKEINEYLMQMKEMDKKLVSQGTHLHNVERDNDYYRSKVAALEKELEMWKQRYTV</sequence>
<evidence type="ECO:0000256" key="1">
    <source>
        <dbReference type="ARBA" id="ARBA00008314"/>
    </source>
</evidence>
<feature type="binding site" evidence="8">
    <location>
        <begin position="150"/>
        <end position="157"/>
    </location>
    <ligand>
        <name>ATP</name>
        <dbReference type="ChEBI" id="CHEBI:30616"/>
    </ligand>
</feature>
<dbReference type="PROSITE" id="PS51844">
    <property type="entry name" value="SH3_LIKE"/>
    <property type="match status" value="1"/>
</dbReference>
<feature type="coiled-coil region" evidence="9">
    <location>
        <begin position="982"/>
        <end position="1145"/>
    </location>
</feature>
<dbReference type="GO" id="GO:0005737">
    <property type="term" value="C:cytoplasm"/>
    <property type="evidence" value="ECO:0007669"/>
    <property type="project" value="TreeGrafter"/>
</dbReference>
<keyword evidence="13" id="KW-1185">Reference proteome</keyword>
<feature type="coiled-coil region" evidence="9">
    <location>
        <begin position="1333"/>
        <end position="1367"/>
    </location>
</feature>
<evidence type="ECO:0000256" key="8">
    <source>
        <dbReference type="PROSITE-ProRule" id="PRU00782"/>
    </source>
</evidence>
<dbReference type="GO" id="GO:0051015">
    <property type="term" value="F:actin filament binding"/>
    <property type="evidence" value="ECO:0007669"/>
    <property type="project" value="TreeGrafter"/>
</dbReference>
<evidence type="ECO:0000259" key="10">
    <source>
        <dbReference type="PROSITE" id="PS51456"/>
    </source>
</evidence>
<evidence type="ECO:0000256" key="6">
    <source>
        <dbReference type="ARBA" id="ARBA00023175"/>
    </source>
</evidence>